<evidence type="ECO:0000313" key="3">
    <source>
        <dbReference type="Proteomes" id="UP001218218"/>
    </source>
</evidence>
<organism evidence="2 3">
    <name type="scientific">Mycena albidolilacea</name>
    <dbReference type="NCBI Taxonomy" id="1033008"/>
    <lineage>
        <taxon>Eukaryota</taxon>
        <taxon>Fungi</taxon>
        <taxon>Dikarya</taxon>
        <taxon>Basidiomycota</taxon>
        <taxon>Agaricomycotina</taxon>
        <taxon>Agaricomycetes</taxon>
        <taxon>Agaricomycetidae</taxon>
        <taxon>Agaricales</taxon>
        <taxon>Marasmiineae</taxon>
        <taxon>Mycenaceae</taxon>
        <taxon>Mycena</taxon>
    </lineage>
</organism>
<keyword evidence="3" id="KW-1185">Reference proteome</keyword>
<feature type="region of interest" description="Disordered" evidence="1">
    <location>
        <begin position="22"/>
        <end position="91"/>
    </location>
</feature>
<dbReference type="Proteomes" id="UP001218218">
    <property type="component" value="Unassembled WGS sequence"/>
</dbReference>
<dbReference type="EMBL" id="JARIHO010000003">
    <property type="protein sequence ID" value="KAJ7363730.1"/>
    <property type="molecule type" value="Genomic_DNA"/>
</dbReference>
<gene>
    <name evidence="2" type="ORF">DFH08DRAFT_798209</name>
</gene>
<name>A0AAD7F369_9AGAR</name>
<evidence type="ECO:0000313" key="2">
    <source>
        <dbReference type="EMBL" id="KAJ7363730.1"/>
    </source>
</evidence>
<comment type="caution">
    <text evidence="2">The sequence shown here is derived from an EMBL/GenBank/DDBJ whole genome shotgun (WGS) entry which is preliminary data.</text>
</comment>
<dbReference type="AlphaFoldDB" id="A0AAD7F369"/>
<evidence type="ECO:0000256" key="1">
    <source>
        <dbReference type="SAM" id="MobiDB-lite"/>
    </source>
</evidence>
<accession>A0AAD7F369</accession>
<sequence>MSELGLKILQLEADHPLWEAAKKKREENERAEHTKVEERRWAEEVEESRKKMREFQKQDREAEKRKEHLQKEEEENAYREEEERKAREKLEHEKRWRAATQAEAERCQKHNEMTWGAGGTLFRELKLKSKGHMQRIVLADVVRIVGGAGGDVVLRVVAGTMESGTLQKVADGNMKVGSKRGSRAGAIFGVNVVGTAATDVHQRNRKQRKELGDYLVARPVPRGSVYDASEGVDAECDGMEMKMNEKEERVRYNTLASETNERLRSQQKMYIADEIYNVVGGDAMDGCIAASKREGKTPKEGWKGRNI</sequence>
<proteinExistence type="predicted"/>
<protein>
    <submittedName>
        <fullName evidence="2">Uncharacterized protein</fullName>
    </submittedName>
</protein>
<reference evidence="2" key="1">
    <citation type="submission" date="2023-03" db="EMBL/GenBank/DDBJ databases">
        <title>Massive genome expansion in bonnet fungi (Mycena s.s.) driven by repeated elements and novel gene families across ecological guilds.</title>
        <authorList>
            <consortium name="Lawrence Berkeley National Laboratory"/>
            <person name="Harder C.B."/>
            <person name="Miyauchi S."/>
            <person name="Viragh M."/>
            <person name="Kuo A."/>
            <person name="Thoen E."/>
            <person name="Andreopoulos B."/>
            <person name="Lu D."/>
            <person name="Skrede I."/>
            <person name="Drula E."/>
            <person name="Henrissat B."/>
            <person name="Morin E."/>
            <person name="Kohler A."/>
            <person name="Barry K."/>
            <person name="LaButti K."/>
            <person name="Morin E."/>
            <person name="Salamov A."/>
            <person name="Lipzen A."/>
            <person name="Mereny Z."/>
            <person name="Hegedus B."/>
            <person name="Baldrian P."/>
            <person name="Stursova M."/>
            <person name="Weitz H."/>
            <person name="Taylor A."/>
            <person name="Grigoriev I.V."/>
            <person name="Nagy L.G."/>
            <person name="Martin F."/>
            <person name="Kauserud H."/>
        </authorList>
    </citation>
    <scope>NUCLEOTIDE SEQUENCE</scope>
    <source>
        <strain evidence="2">CBHHK002</strain>
    </source>
</reference>